<feature type="transmembrane region" description="Helical" evidence="20">
    <location>
        <begin position="238"/>
        <end position="257"/>
    </location>
</feature>
<proteinExistence type="inferred from homology"/>
<keyword evidence="3 18" id="KW-0109">Calcium transport</keyword>
<dbReference type="SMART" id="SM01062">
    <property type="entry name" value="Ca_chan_IQ"/>
    <property type="match status" value="1"/>
</dbReference>
<feature type="transmembrane region" description="Helical" evidence="20">
    <location>
        <begin position="422"/>
        <end position="444"/>
    </location>
</feature>
<feature type="domain" description="Voltage-dependent calcium channel alpha-1 subunit IQ" evidence="21">
    <location>
        <begin position="1588"/>
        <end position="1622"/>
    </location>
</feature>
<feature type="compositionally biased region" description="Basic and acidic residues" evidence="19">
    <location>
        <begin position="94"/>
        <end position="103"/>
    </location>
</feature>
<dbReference type="PRINTS" id="PR01630">
    <property type="entry name" value="LVDCCALPHA1"/>
</dbReference>
<feature type="compositionally biased region" description="Polar residues" evidence="19">
    <location>
        <begin position="66"/>
        <end position="76"/>
    </location>
</feature>
<dbReference type="Pfam" id="PF08763">
    <property type="entry name" value="Ca_chan_IQ"/>
    <property type="match status" value="1"/>
</dbReference>
<dbReference type="Pfam" id="PF00520">
    <property type="entry name" value="Ion_trans"/>
    <property type="match status" value="5"/>
</dbReference>
<reference evidence="22" key="2">
    <citation type="submission" date="2025-08" db="UniProtKB">
        <authorList>
            <consortium name="Ensembl"/>
        </authorList>
    </citation>
    <scope>IDENTIFICATION</scope>
</reference>
<dbReference type="InterPro" id="IPR031688">
    <property type="entry name" value="CAC1F_C"/>
</dbReference>
<feature type="transmembrane region" description="Helical" evidence="20">
    <location>
        <begin position="170"/>
        <end position="187"/>
    </location>
</feature>
<keyword evidence="8 16" id="KW-0106">Calcium</keyword>
<keyword evidence="12 20" id="KW-0472">Membrane</keyword>
<dbReference type="Proteomes" id="UP000007635">
    <property type="component" value="Chromosome XII"/>
</dbReference>
<keyword evidence="7" id="KW-0677">Repeat</keyword>
<comment type="subcellular location">
    <subcellularLocation>
        <location evidence="1 18">Membrane</location>
        <topology evidence="1 18">Multi-pass membrane protein</topology>
    </subcellularLocation>
</comment>
<evidence type="ECO:0000256" key="8">
    <source>
        <dbReference type="ARBA" id="ARBA00022837"/>
    </source>
</evidence>
<organism evidence="22 23">
    <name type="scientific">Gasterosteus aculeatus aculeatus</name>
    <name type="common">three-spined stickleback</name>
    <dbReference type="NCBI Taxonomy" id="481459"/>
    <lineage>
        <taxon>Eukaryota</taxon>
        <taxon>Metazoa</taxon>
        <taxon>Chordata</taxon>
        <taxon>Craniata</taxon>
        <taxon>Vertebrata</taxon>
        <taxon>Euteleostomi</taxon>
        <taxon>Actinopterygii</taxon>
        <taxon>Neopterygii</taxon>
        <taxon>Teleostei</taxon>
        <taxon>Neoteleostei</taxon>
        <taxon>Acanthomorphata</taxon>
        <taxon>Eupercaria</taxon>
        <taxon>Perciformes</taxon>
        <taxon>Cottioidei</taxon>
        <taxon>Gasterosteales</taxon>
        <taxon>Gasterosteidae</taxon>
        <taxon>Gasterosteus</taxon>
    </lineage>
</organism>
<feature type="transmembrane region" description="Helical" evidence="20">
    <location>
        <begin position="1037"/>
        <end position="1070"/>
    </location>
</feature>
<feature type="transmembrane region" description="Helical" evidence="20">
    <location>
        <begin position="1268"/>
        <end position="1291"/>
    </location>
</feature>
<feature type="transmembrane region" description="Helical" evidence="20">
    <location>
        <begin position="311"/>
        <end position="334"/>
    </location>
</feature>
<dbReference type="GeneTree" id="ENSGT00940000154839"/>
<dbReference type="PANTHER" id="PTHR45628:SF11">
    <property type="entry name" value="VOLTAGE-DEPENDENT L-TYPE CALCIUM CHANNEL SUBUNIT ALPHA-1D"/>
    <property type="match status" value="1"/>
</dbReference>
<dbReference type="InterPro" id="IPR002077">
    <property type="entry name" value="VDCCAlpha1"/>
</dbReference>
<keyword evidence="17" id="KW-0325">Glycoprotein</keyword>
<dbReference type="InterPro" id="IPR050599">
    <property type="entry name" value="VDCC_alpha-1_subunit"/>
</dbReference>
<comment type="function">
    <text evidence="18">Voltage-sensitive calcium channels (VSCC) mediate the entry of calcium ions into excitable cells and are also involved in a variety of calcium-dependent processes, including muscle contraction, hormone or neurotransmitter release, gene expression, cell motility, cell division and cell death.</text>
</comment>
<dbReference type="Gene3D" id="6.10.250.2180">
    <property type="match status" value="1"/>
</dbReference>
<evidence type="ECO:0000256" key="18">
    <source>
        <dbReference type="RuleBase" id="RU003808"/>
    </source>
</evidence>
<feature type="transmembrane region" description="Helical" evidence="20">
    <location>
        <begin position="1120"/>
        <end position="1141"/>
    </location>
</feature>
<feature type="transmembrane region" description="Helical" evidence="20">
    <location>
        <begin position="1339"/>
        <end position="1357"/>
    </location>
</feature>
<feature type="binding site" evidence="16">
    <location>
        <position position="403"/>
    </location>
    <ligand>
        <name>Ca(2+)</name>
        <dbReference type="ChEBI" id="CHEBI:29108"/>
    </ligand>
</feature>
<dbReference type="FunFam" id="1.10.238.10:FF:000063">
    <property type="entry name" value="Voltage-dependent N-type calcium channel subunit alpha"/>
    <property type="match status" value="1"/>
</dbReference>
<dbReference type="PANTHER" id="PTHR45628">
    <property type="entry name" value="VOLTAGE-DEPENDENT CALCIUM CHANNEL TYPE A SUBUNIT ALPHA-1"/>
    <property type="match status" value="1"/>
</dbReference>
<dbReference type="Pfam" id="PF16905">
    <property type="entry name" value="GPHH"/>
    <property type="match status" value="1"/>
</dbReference>
<feature type="compositionally biased region" description="Basic residues" evidence="19">
    <location>
        <begin position="122"/>
        <end position="133"/>
    </location>
</feature>
<dbReference type="Pfam" id="PF16885">
    <property type="entry name" value="CAC1F_C"/>
    <property type="match status" value="1"/>
</dbReference>
<evidence type="ECO:0000256" key="9">
    <source>
        <dbReference type="ARBA" id="ARBA00022882"/>
    </source>
</evidence>
<evidence type="ECO:0000256" key="10">
    <source>
        <dbReference type="ARBA" id="ARBA00022989"/>
    </source>
</evidence>
<feature type="transmembrane region" description="Helical" evidence="20">
    <location>
        <begin position="599"/>
        <end position="623"/>
    </location>
</feature>
<feature type="transmembrane region" description="Helical" evidence="20">
    <location>
        <begin position="766"/>
        <end position="790"/>
    </location>
</feature>
<feature type="compositionally biased region" description="Polar residues" evidence="19">
    <location>
        <begin position="1683"/>
        <end position="1717"/>
    </location>
</feature>
<feature type="transmembrane region" description="Helical" evidence="20">
    <location>
        <begin position="1231"/>
        <end position="1256"/>
    </location>
</feature>
<name>A0AAQ4PX26_GASAC</name>
<feature type="transmembrane region" description="Helical" evidence="20">
    <location>
        <begin position="630"/>
        <end position="653"/>
    </location>
</feature>
<evidence type="ECO:0000256" key="3">
    <source>
        <dbReference type="ARBA" id="ARBA00022568"/>
    </source>
</evidence>
<feature type="transmembrane region" description="Helical" evidence="20">
    <location>
        <begin position="1431"/>
        <end position="1454"/>
    </location>
</feature>
<feature type="transmembrane region" description="Helical" evidence="20">
    <location>
        <begin position="993"/>
        <end position="1016"/>
    </location>
</feature>
<evidence type="ECO:0000259" key="21">
    <source>
        <dbReference type="SMART" id="SM01062"/>
    </source>
</evidence>
<feature type="transmembrane region" description="Helical" evidence="20">
    <location>
        <begin position="1161"/>
        <end position="1186"/>
    </location>
</feature>
<feature type="transmembrane region" description="Helical" evidence="20">
    <location>
        <begin position="389"/>
        <end position="410"/>
    </location>
</feature>
<dbReference type="FunFam" id="1.10.287.70:FF:000009">
    <property type="entry name" value="Voltage-dependent L-type calcium channel subunit alpha"/>
    <property type="match status" value="1"/>
</dbReference>
<dbReference type="InterPro" id="IPR027359">
    <property type="entry name" value="Volt_channel_dom_sf"/>
</dbReference>
<feature type="region of interest" description="Disordered" evidence="19">
    <location>
        <begin position="488"/>
        <end position="524"/>
    </location>
</feature>
<feature type="binding site" evidence="16">
    <location>
        <position position="743"/>
    </location>
    <ligand>
        <name>Ca(2+)</name>
        <dbReference type="ChEBI" id="CHEBI:29108"/>
    </ligand>
</feature>
<feature type="compositionally biased region" description="Acidic residues" evidence="19">
    <location>
        <begin position="488"/>
        <end position="497"/>
    </location>
</feature>
<dbReference type="Gene3D" id="1.10.287.70">
    <property type="match status" value="4"/>
</dbReference>
<keyword evidence="10 20" id="KW-1133">Transmembrane helix</keyword>
<comment type="similarity">
    <text evidence="18">Belongs to the calcium channel alpha-1 subunit (TC 1.A.1.11) family.</text>
</comment>
<feature type="glycosylation site" description="N-linked (GlcNAc...) asparagine" evidence="17">
    <location>
        <position position="368"/>
    </location>
</feature>
<evidence type="ECO:0000313" key="23">
    <source>
        <dbReference type="Proteomes" id="UP000007635"/>
    </source>
</evidence>
<feature type="region of interest" description="Disordered" evidence="19">
    <location>
        <begin position="1"/>
        <end position="76"/>
    </location>
</feature>
<keyword evidence="6 16" id="KW-0479">Metal-binding</keyword>
<dbReference type="Gene3D" id="1.20.120.350">
    <property type="entry name" value="Voltage-gated potassium channels. Chain C"/>
    <property type="match status" value="4"/>
</dbReference>
<evidence type="ECO:0000256" key="11">
    <source>
        <dbReference type="ARBA" id="ARBA00023065"/>
    </source>
</evidence>
<dbReference type="InterPro" id="IPR005821">
    <property type="entry name" value="Ion_trans_dom"/>
</dbReference>
<keyword evidence="2" id="KW-0813">Transport</keyword>
<evidence type="ECO:0000256" key="13">
    <source>
        <dbReference type="ARBA" id="ARBA00023157"/>
    </source>
</evidence>
<dbReference type="GO" id="GO:0005891">
    <property type="term" value="C:voltage-gated calcium channel complex"/>
    <property type="evidence" value="ECO:0007669"/>
    <property type="project" value="InterPro"/>
</dbReference>
<comment type="catalytic activity">
    <reaction evidence="15">
        <text>Ca(2+)(in) = Ca(2+)(out)</text>
        <dbReference type="Rhea" id="RHEA:29671"/>
        <dbReference type="ChEBI" id="CHEBI:29108"/>
    </reaction>
</comment>
<dbReference type="FunFam" id="1.20.120.350:FF:000006">
    <property type="entry name" value="Voltage-dependent L-type calcium channel subunit alpha"/>
    <property type="match status" value="1"/>
</dbReference>
<accession>A0AAQ4PX26</accession>
<dbReference type="Ensembl" id="ENSGACT00000065980.1">
    <property type="protein sequence ID" value="ENSGACP00000042588.1"/>
    <property type="gene ID" value="ENSGACG00000005980.2"/>
</dbReference>
<feature type="region of interest" description="Disordered" evidence="19">
    <location>
        <begin position="1682"/>
        <end position="1738"/>
    </location>
</feature>
<reference evidence="22 23" key="1">
    <citation type="journal article" date="2021" name="G3 (Bethesda)">
        <title>Improved contiguity of the threespine stickleback genome using long-read sequencing.</title>
        <authorList>
            <person name="Nath S."/>
            <person name="Shaw D.E."/>
            <person name="White M.A."/>
        </authorList>
    </citation>
    <scope>NUCLEOTIDE SEQUENCE [LARGE SCALE GENOMIC DNA]</scope>
    <source>
        <strain evidence="22 23">Lake Benthic</strain>
    </source>
</reference>
<protein>
    <recommendedName>
        <fullName evidence="18">Voltage-dependent L-type calcium channel subunit alpha</fullName>
    </recommendedName>
</protein>
<dbReference type="Gene3D" id="6.10.250.2500">
    <property type="match status" value="1"/>
</dbReference>
<evidence type="ECO:0000256" key="6">
    <source>
        <dbReference type="ARBA" id="ARBA00022723"/>
    </source>
</evidence>
<evidence type="ECO:0000256" key="5">
    <source>
        <dbReference type="ARBA" id="ARBA00022692"/>
    </source>
</evidence>
<evidence type="ECO:0000256" key="1">
    <source>
        <dbReference type="ARBA" id="ARBA00004141"/>
    </source>
</evidence>
<reference evidence="22" key="3">
    <citation type="submission" date="2025-09" db="UniProtKB">
        <authorList>
            <consortium name="Ensembl"/>
        </authorList>
    </citation>
    <scope>IDENTIFICATION</scope>
</reference>
<evidence type="ECO:0000256" key="17">
    <source>
        <dbReference type="PIRSR" id="PIRSR602077-3"/>
    </source>
</evidence>
<feature type="region of interest" description="Disordered" evidence="19">
    <location>
        <begin position="1774"/>
        <end position="1848"/>
    </location>
</feature>
<evidence type="ECO:0000256" key="19">
    <source>
        <dbReference type="SAM" id="MobiDB-lite"/>
    </source>
</evidence>
<keyword evidence="11" id="KW-0406">Ion transport</keyword>
<evidence type="ECO:0000256" key="16">
    <source>
        <dbReference type="PIRSR" id="PIRSR602077-1"/>
    </source>
</evidence>
<keyword evidence="5 20" id="KW-0812">Transmembrane</keyword>
<feature type="compositionally biased region" description="Polar residues" evidence="19">
    <location>
        <begin position="27"/>
        <end position="36"/>
    </location>
</feature>
<keyword evidence="14" id="KW-0407">Ion channel</keyword>
<evidence type="ECO:0000256" key="20">
    <source>
        <dbReference type="SAM" id="Phobius"/>
    </source>
</evidence>
<feature type="compositionally biased region" description="Polar residues" evidence="19">
    <location>
        <begin position="504"/>
        <end position="516"/>
    </location>
</feature>
<evidence type="ECO:0000256" key="12">
    <source>
        <dbReference type="ARBA" id="ARBA00023136"/>
    </source>
</evidence>
<dbReference type="FunFam" id="1.10.287.70:FF:000021">
    <property type="entry name" value="Voltage-dependent L-type calcium channel subunit alpha"/>
    <property type="match status" value="1"/>
</dbReference>
<evidence type="ECO:0000256" key="4">
    <source>
        <dbReference type="ARBA" id="ARBA00022673"/>
    </source>
</evidence>
<evidence type="ECO:0000256" key="2">
    <source>
        <dbReference type="ARBA" id="ARBA00022448"/>
    </source>
</evidence>
<feature type="transmembrane region" description="Helical" evidence="20">
    <location>
        <begin position="561"/>
        <end position="579"/>
    </location>
</feature>
<evidence type="ECO:0000256" key="7">
    <source>
        <dbReference type="ARBA" id="ARBA00022737"/>
    </source>
</evidence>
<feature type="region of interest" description="Disordered" evidence="19">
    <location>
        <begin position="93"/>
        <end position="141"/>
    </location>
</feature>
<sequence length="2142" mass="239690">MQEAGEQSEGAQYASSKRTAPPGDTSALWSESQTRLHQLHPPEALHAPPSAGKPVGSSCGLFGANSGIQDSSGTDSGVSPVLAWHAAISAARQAQDDVEKPDMRTQPAVCTTGPAPVGSLAQRKRQQYAKSKKQGGSGSSRPPRALFCLTLNNPIRRACISLVEWKPFDIFILLSIFANCVALAIYIPFPGDDSNSTNQELETVEYAFLIIFTIETFLKIIAYGLVMHQNSYVRNGWNMLDFVIVIVGLFSVVLEMITKDADSGGQSGGKPGGFDVKALRAFRVLRPLRLVSGVPSLQVVLNSIIKAMVPLLHIALLVLFVIIIYAIIGLELFIGKMHATCMMQTGALAEEEATPCAVSGHGRLCLLNGTSCREGWQGPNNGITNFDNFLFAMLTVFQCITMEGWTDVLYWMNDAMGFELPWVYFVSLVIFGSFFVLNLVLGVLSGEFSKEREKAKARGDFQKLREKQQLEEDLKGYLDWITQAEDIDPENEEEGDEEGKRNPSMPSETESANTENHNGEENKSPCCGPLCQKITKSKCSRQWRRWNRFCRRKCRAAVKSVTFYWLVIILVFLNTLTIASEHYNQPDWLTTVQDVANKVLLAMFTLEMLVKMYSLGLQAYFVSLFNRFDCFVVCGGIVETILVEVAIMSPLGISVFRCVRLLRIFKVTRHWASLSNLVASLLNSMKSIASLLLLLFLFIIIFSLLGMQLFGGKFNFDETVTKRSTFDNFPQALLTVFQILTGEDWNTVMYDGIMAYGGPASSGMVVCIYFIILFICGNYILLNVFLAIAVDNLADAESLNTAQKEEEEAKKRKNSVKDTSTDTKRVEIIDVKDGETKVTAEVLLEEDKESYPAIDSPACDGDDDNGGVVPEAPSGLHHLRLSELSIKEKTPPIPLGSAFFIFSSTNPFRVFCHKLINHQIFTNLILVFIMLSSISLAAEDPIRNFSARNIILGYADYVFTSIFTFEILIKMTAFGAFLHKGAFCRNYFNLLDLLVVGVSLVSFGIQSSAISVVKILRVLRVLRPLRAINRAKGLKHVVQCVFVAIRTIGNIMIVTTLLQFMFACIGVQLFKGKFYRCTDDAKSSPDECKGTYILYNNGDTALPMVKERIWYNSDFNFDNVLMAMMALFTVSTFEGWPTLLYKAIDSNRENMGPIYNYRIEISIFFIIYIIIIAFFMMNIFVGFVIVTFQEQGEKEYQNCELDKNQRQCVEYALKARPLRRYIPKNPYQYKFWYVVNSTGFEYVMFVLIILNTLCLAIQHHGQSHLFNYAMDILNMVFTGVFTVEMILKLIAFKPRNTEDSARISITFFRLFRVMRLVKLLSRGEGIRTLLWTFIKSFQALPYVALLIAMLFFIYAVIGMQVFGKIAMVDGTQINRNNNFQTFPQAVLMLFRCATGEAWQEIMLACLPGKLCDPESDYNPGEERTCGSGFAIIYFISFYMLCAFLIINLFVAVIMDNFDYLTRDWSILGPHHLDEFKRIWSEYDPEAKGRIKHLDVVTLLRRIQPPLGFGKLCPHRVACKRLVAMNMPLNSDGTVMFNATLFALVRTALKIKTEGNLEQANEELRAVIKKIWKRTSMKLLDQVVPPAGDDEVTVGKFYATFLIQDYFRKFKRRKEQGLVGMRSWERLNTTMALQAGLRTLHDIGPEIRRAISCDLQEAGLVDDNGEEEEDIYRRNGSLFGNHVSGDQQGCSHPTTVTQRPLQILPSSCSASTEPTRTGSRAKDAERGGETNSSPVQYNHHYHTAHDPRAIPSNANLNNANVPSLLSVTNGRLQKCLLRRDRPSSTKNGSSSKGVRDKLRKSHSSRTRYYEAYIRSESGDGLRSTIRQEEPGDGDSDDGRGSGEYFSGEEFHEDDVMLTHERDFDLGVSRSDRRLDGYYDDDQQPICRVGSRSPRRWLLPSPQASSRSTFNFECLRRRSSQDDAPLSPSCTALPLHLVQQQVMAVAGFDASRIHRLSPTRSLRSWVTPPASPIARDSSPSYTPLIQVDWRSPGSVCSVPGAVKRSSWYSDGPLSLSPSHLKLPADGCPHVLQKRGSANSVVEAVLISEGLGKYARDPKFVTATKNEIADACEMTIDEMESAASNLLNGSLDNGNAGAAGGAGSDPRAPALVRDRSIRDYSDEEPYVTLKCEEDLADEMICITSL</sequence>
<dbReference type="PRINTS" id="PR00167">
    <property type="entry name" value="CACHANNEL"/>
</dbReference>
<keyword evidence="9 18" id="KW-0851">Voltage-gated channel</keyword>
<dbReference type="FunFam" id="1.20.120.350:FF:000001">
    <property type="entry name" value="Voltage-dependent L-type calcium channel subunit alpha"/>
    <property type="match status" value="1"/>
</dbReference>
<dbReference type="FunFam" id="1.20.120.350:FF:000010">
    <property type="entry name" value="Voltage-dependent L-type calcium channel subunit alpha"/>
    <property type="match status" value="1"/>
</dbReference>
<dbReference type="InterPro" id="IPR031649">
    <property type="entry name" value="GPHH_dom"/>
</dbReference>
<feature type="compositionally biased region" description="Polar residues" evidence="19">
    <location>
        <begin position="9"/>
        <end position="18"/>
    </location>
</feature>
<dbReference type="SUPFAM" id="SSF81324">
    <property type="entry name" value="Voltage-gated potassium channels"/>
    <property type="match status" value="4"/>
</dbReference>
<dbReference type="GO" id="GO:0046872">
    <property type="term" value="F:metal ion binding"/>
    <property type="evidence" value="ECO:0007669"/>
    <property type="project" value="UniProtKB-KW"/>
</dbReference>
<feature type="transmembrane region" description="Helical" evidence="20">
    <location>
        <begin position="688"/>
        <end position="707"/>
    </location>
</feature>
<keyword evidence="13" id="KW-1015">Disulfide bond</keyword>
<feature type="transmembrane region" description="Helical" evidence="20">
    <location>
        <begin position="207"/>
        <end position="226"/>
    </location>
</feature>
<feature type="transmembrane region" description="Helical" evidence="20">
    <location>
        <begin position="950"/>
        <end position="973"/>
    </location>
</feature>
<feature type="binding site" evidence="16">
    <location>
        <position position="1134"/>
    </location>
    <ligand>
        <name>Ca(2+)</name>
        <dbReference type="ChEBI" id="CHEBI:29108"/>
    </ligand>
</feature>
<keyword evidence="23" id="KW-1185">Reference proteome</keyword>
<dbReference type="InterPro" id="IPR014873">
    <property type="entry name" value="VDCC_a1su_IQ"/>
</dbReference>
<feature type="transmembrane region" description="Helical" evidence="20">
    <location>
        <begin position="920"/>
        <end position="938"/>
    </location>
</feature>
<dbReference type="GO" id="GO:0008331">
    <property type="term" value="F:high voltage-gated calcium channel activity"/>
    <property type="evidence" value="ECO:0007669"/>
    <property type="project" value="TreeGrafter"/>
</dbReference>
<evidence type="ECO:0000256" key="15">
    <source>
        <dbReference type="ARBA" id="ARBA00036634"/>
    </source>
</evidence>
<evidence type="ECO:0000256" key="14">
    <source>
        <dbReference type="ARBA" id="ARBA00023303"/>
    </source>
</evidence>
<dbReference type="GO" id="GO:0098703">
    <property type="term" value="P:calcium ion import across plasma membrane"/>
    <property type="evidence" value="ECO:0007669"/>
    <property type="project" value="TreeGrafter"/>
</dbReference>
<evidence type="ECO:0000313" key="22">
    <source>
        <dbReference type="Ensembl" id="ENSGACP00000042588.1"/>
    </source>
</evidence>
<keyword evidence="4 18" id="KW-0107">Calcium channel</keyword>
<dbReference type="InterPro" id="IPR005446">
    <property type="entry name" value="VDCC_L_a1su"/>
</dbReference>